<keyword evidence="2" id="KW-1185">Reference proteome</keyword>
<organism evidence="1 2">
    <name type="scientific">Dendrothele bispora (strain CBS 962.96)</name>
    <dbReference type="NCBI Taxonomy" id="1314807"/>
    <lineage>
        <taxon>Eukaryota</taxon>
        <taxon>Fungi</taxon>
        <taxon>Dikarya</taxon>
        <taxon>Basidiomycota</taxon>
        <taxon>Agaricomycotina</taxon>
        <taxon>Agaricomycetes</taxon>
        <taxon>Agaricomycetidae</taxon>
        <taxon>Agaricales</taxon>
        <taxon>Agaricales incertae sedis</taxon>
        <taxon>Dendrothele</taxon>
    </lineage>
</organism>
<gene>
    <name evidence="1" type="ORF">K435DRAFT_796179</name>
</gene>
<evidence type="ECO:0000313" key="2">
    <source>
        <dbReference type="Proteomes" id="UP000297245"/>
    </source>
</evidence>
<name>A0A4V6T5H0_DENBC</name>
<dbReference type="Proteomes" id="UP000297245">
    <property type="component" value="Unassembled WGS sequence"/>
</dbReference>
<reference evidence="1 2" key="1">
    <citation type="journal article" date="2019" name="Nat. Ecol. Evol.">
        <title>Megaphylogeny resolves global patterns of mushroom evolution.</title>
        <authorList>
            <person name="Varga T."/>
            <person name="Krizsan K."/>
            <person name="Foldi C."/>
            <person name="Dima B."/>
            <person name="Sanchez-Garcia M."/>
            <person name="Sanchez-Ramirez S."/>
            <person name="Szollosi G.J."/>
            <person name="Szarkandi J.G."/>
            <person name="Papp V."/>
            <person name="Albert L."/>
            <person name="Andreopoulos W."/>
            <person name="Angelini C."/>
            <person name="Antonin V."/>
            <person name="Barry K.W."/>
            <person name="Bougher N.L."/>
            <person name="Buchanan P."/>
            <person name="Buyck B."/>
            <person name="Bense V."/>
            <person name="Catcheside P."/>
            <person name="Chovatia M."/>
            <person name="Cooper J."/>
            <person name="Damon W."/>
            <person name="Desjardin D."/>
            <person name="Finy P."/>
            <person name="Geml J."/>
            <person name="Haridas S."/>
            <person name="Hughes K."/>
            <person name="Justo A."/>
            <person name="Karasinski D."/>
            <person name="Kautmanova I."/>
            <person name="Kiss B."/>
            <person name="Kocsube S."/>
            <person name="Kotiranta H."/>
            <person name="LaButti K.M."/>
            <person name="Lechner B.E."/>
            <person name="Liimatainen K."/>
            <person name="Lipzen A."/>
            <person name="Lukacs Z."/>
            <person name="Mihaltcheva S."/>
            <person name="Morgado L.N."/>
            <person name="Niskanen T."/>
            <person name="Noordeloos M.E."/>
            <person name="Ohm R.A."/>
            <person name="Ortiz-Santana B."/>
            <person name="Ovrebo C."/>
            <person name="Racz N."/>
            <person name="Riley R."/>
            <person name="Savchenko A."/>
            <person name="Shiryaev A."/>
            <person name="Soop K."/>
            <person name="Spirin V."/>
            <person name="Szebenyi C."/>
            <person name="Tomsovsky M."/>
            <person name="Tulloss R.E."/>
            <person name="Uehling J."/>
            <person name="Grigoriev I.V."/>
            <person name="Vagvolgyi C."/>
            <person name="Papp T."/>
            <person name="Martin F.M."/>
            <person name="Miettinen O."/>
            <person name="Hibbett D.S."/>
            <person name="Nagy L.G."/>
        </authorList>
    </citation>
    <scope>NUCLEOTIDE SEQUENCE [LARGE SCALE GENOMIC DNA]</scope>
    <source>
        <strain evidence="1 2">CBS 962.96</strain>
    </source>
</reference>
<proteinExistence type="predicted"/>
<evidence type="ECO:0000313" key="1">
    <source>
        <dbReference type="EMBL" id="THU97905.1"/>
    </source>
</evidence>
<dbReference type="EMBL" id="ML179147">
    <property type="protein sequence ID" value="THU97905.1"/>
    <property type="molecule type" value="Genomic_DNA"/>
</dbReference>
<sequence>MVRLSNHYRPKIYCLGKQLPAASLVEKAAPMWTTYLLFAKPEMLLKHCIANKAVTTVKTAALFSPLSHPAKYAATRFSESRIGQGVLKPCSPGSGQLSAAWACWLGRVHKPVHPEAPTGALSNLKLEEVRGFDSLIQQRTSSFNTHSLLVSLEAAASRFSHLVAFFFSFAEWHCWIWHTDSGGWGVGVGVWTVFLAWASVRGCNFWGVSGRNCCFGGEPSVMA</sequence>
<dbReference type="AlphaFoldDB" id="A0A4V6T5H0"/>
<protein>
    <submittedName>
        <fullName evidence="1">Uncharacterized protein</fullName>
    </submittedName>
</protein>
<accession>A0A4V6T5H0</accession>